<dbReference type="Pfam" id="PF02522">
    <property type="entry name" value="Antibiotic_NAT"/>
    <property type="match status" value="1"/>
</dbReference>
<dbReference type="PANTHER" id="PTHR11104:SF0">
    <property type="entry name" value="SPBETA PROPHAGE-DERIVED AMINOGLYCOSIDE N(3')-ACETYLTRANSFERASE-LIKE PROTEIN YOKD"/>
    <property type="match status" value="1"/>
</dbReference>
<dbReference type="AlphaFoldDB" id="A0A4R3SXH6"/>
<gene>
    <name evidence="5" type="ORF">EDD61_1296</name>
</gene>
<keyword evidence="2 4" id="KW-0808">Transferase</keyword>
<dbReference type="RefSeq" id="WP_008689875.1">
    <property type="nucleotide sequence ID" value="NZ_AP024510.1"/>
</dbReference>
<evidence type="ECO:0000256" key="1">
    <source>
        <dbReference type="ARBA" id="ARBA00006383"/>
    </source>
</evidence>
<dbReference type="GeneID" id="73794785"/>
<evidence type="ECO:0000313" key="6">
    <source>
        <dbReference type="Proteomes" id="UP000295773"/>
    </source>
</evidence>
<comment type="similarity">
    <text evidence="1 4">Belongs to the antibiotic N-acetyltransferase family.</text>
</comment>
<dbReference type="PANTHER" id="PTHR11104">
    <property type="entry name" value="AMINOGLYCOSIDE N3-ACETYLTRANSFERASE"/>
    <property type="match status" value="1"/>
</dbReference>
<dbReference type="Proteomes" id="UP000295773">
    <property type="component" value="Unassembled WGS sequence"/>
</dbReference>
<dbReference type="SUPFAM" id="SSF110710">
    <property type="entry name" value="TTHA0583/YokD-like"/>
    <property type="match status" value="1"/>
</dbReference>
<comment type="caution">
    <text evidence="5">The sequence shown here is derived from an EMBL/GenBank/DDBJ whole genome shotgun (WGS) entry which is preliminary data.</text>
</comment>
<accession>A0A4R3SXH6</accession>
<dbReference type="EMBL" id="SMBP01000029">
    <property type="protein sequence ID" value="TCU52937.1"/>
    <property type="molecule type" value="Genomic_DNA"/>
</dbReference>
<dbReference type="GO" id="GO:0046677">
    <property type="term" value="P:response to antibiotic"/>
    <property type="evidence" value="ECO:0007669"/>
    <property type="project" value="UniProtKB-KW"/>
</dbReference>
<evidence type="ECO:0000256" key="4">
    <source>
        <dbReference type="RuleBase" id="RU365031"/>
    </source>
</evidence>
<protein>
    <recommendedName>
        <fullName evidence="4">Aminoglycoside N(3)-acetyltransferase</fullName>
        <ecNumber evidence="4">2.3.1.-</ecNumber>
    </recommendedName>
</protein>
<evidence type="ECO:0000256" key="3">
    <source>
        <dbReference type="ARBA" id="ARBA00023315"/>
    </source>
</evidence>
<keyword evidence="4" id="KW-0046">Antibiotic resistance</keyword>
<comment type="catalytic activity">
    <reaction evidence="4">
        <text>a 2-deoxystreptamine antibiotic + acetyl-CoA = an N(3)-acetyl-2-deoxystreptamine antibiotic + CoA + H(+)</text>
        <dbReference type="Rhea" id="RHEA:12665"/>
        <dbReference type="ChEBI" id="CHEBI:15378"/>
        <dbReference type="ChEBI" id="CHEBI:57287"/>
        <dbReference type="ChEBI" id="CHEBI:57288"/>
        <dbReference type="ChEBI" id="CHEBI:57921"/>
        <dbReference type="ChEBI" id="CHEBI:77452"/>
        <dbReference type="EC" id="2.3.1.81"/>
    </reaction>
</comment>
<name>A0A4R3SXH6_9FIRM</name>
<dbReference type="InterPro" id="IPR003679">
    <property type="entry name" value="Amioglycoside_AcTrfase"/>
</dbReference>
<proteinExistence type="inferred from homology"/>
<organism evidence="5 6">
    <name type="scientific">Longicatena caecimuris</name>
    <dbReference type="NCBI Taxonomy" id="1796635"/>
    <lineage>
        <taxon>Bacteria</taxon>
        <taxon>Bacillati</taxon>
        <taxon>Bacillota</taxon>
        <taxon>Erysipelotrichia</taxon>
        <taxon>Erysipelotrichales</taxon>
        <taxon>Erysipelotrichaceae</taxon>
        <taxon>Longicatena</taxon>
    </lineage>
</organism>
<keyword evidence="6" id="KW-1185">Reference proteome</keyword>
<dbReference type="GO" id="GO:0046353">
    <property type="term" value="F:aminoglycoside 3-N-acetyltransferase activity"/>
    <property type="evidence" value="ECO:0007669"/>
    <property type="project" value="UniProtKB-EC"/>
</dbReference>
<keyword evidence="3 4" id="KW-0012">Acyltransferase</keyword>
<evidence type="ECO:0000256" key="2">
    <source>
        <dbReference type="ARBA" id="ARBA00022679"/>
    </source>
</evidence>
<dbReference type="InterPro" id="IPR028345">
    <property type="entry name" value="Antibiotic_NAT-like"/>
</dbReference>
<dbReference type="EC" id="2.3.1.-" evidence="4"/>
<evidence type="ECO:0000313" key="5">
    <source>
        <dbReference type="EMBL" id="TCU52937.1"/>
    </source>
</evidence>
<sequence length="279" mass="31818">MAEKFTYITLDEEPETVVSTKEDICAQLESLGIQRGMVILVQADMKKLGYLIGGEQMLIEALMETVGYEGTIVMPTFTPQMADPACQKKHIARMYWEDVRQHALPFDKKLSAPEKADALIYQFLRNEGVVRSYHPLYSFAAWGKYAKILCDKHPLHFGLNQDSPLGKVSEFNGYVVLLGCDYNDCVMFQLARYHGEQLPIKLISAPIENNSRVQWKDMLELDFTKQDMGEIGEIMEDKSVVRTTYIGTAKCRFFSSREAVTLASSYFHIHNDEISMLEN</sequence>
<reference evidence="5 6" key="1">
    <citation type="submission" date="2019-03" db="EMBL/GenBank/DDBJ databases">
        <title>Genomic Encyclopedia of Type Strains, Phase IV (KMG-IV): sequencing the most valuable type-strain genomes for metagenomic binning, comparative biology and taxonomic classification.</title>
        <authorList>
            <person name="Goeker M."/>
        </authorList>
    </citation>
    <scope>NUCLEOTIDE SEQUENCE [LARGE SCALE GENOMIC DNA]</scope>
    <source>
        <strain evidence="5 6">DSM 29481</strain>
    </source>
</reference>